<name>A0A251S1F0_HELAN</name>
<evidence type="ECO:0000256" key="4">
    <source>
        <dbReference type="SAM" id="SignalP"/>
    </source>
</evidence>
<dbReference type="GO" id="GO:0009505">
    <property type="term" value="C:plant-type cell wall"/>
    <property type="evidence" value="ECO:0000318"/>
    <property type="project" value="GO_Central"/>
</dbReference>
<dbReference type="InterPro" id="IPR034088">
    <property type="entry name" value="Pla_a_1-like"/>
</dbReference>
<dbReference type="InParanoid" id="A0A251S1F0"/>
<dbReference type="EMBL" id="MNCJ02000331">
    <property type="protein sequence ID" value="KAF5761281.1"/>
    <property type="molecule type" value="Genomic_DNA"/>
</dbReference>
<evidence type="ECO:0000313" key="7">
    <source>
        <dbReference type="EMBL" id="OTF92535.1"/>
    </source>
</evidence>
<dbReference type="SUPFAM" id="SSF101148">
    <property type="entry name" value="Plant invertase/pectin methylesterase inhibitor"/>
    <property type="match status" value="1"/>
</dbReference>
<evidence type="ECO:0000256" key="2">
    <source>
        <dbReference type="ARBA" id="ARBA00023157"/>
    </source>
</evidence>
<keyword evidence="2" id="KW-1015">Disulfide bond</keyword>
<evidence type="ECO:0000313" key="6">
    <source>
        <dbReference type="EMBL" id="KAF5761281.1"/>
    </source>
</evidence>
<evidence type="ECO:0000259" key="5">
    <source>
        <dbReference type="SMART" id="SM00856"/>
    </source>
</evidence>
<protein>
    <submittedName>
        <fullName evidence="6 7">Pectinesterase inhibitor domain-containing protein</fullName>
    </submittedName>
</protein>
<dbReference type="InterPro" id="IPR006501">
    <property type="entry name" value="Pectinesterase_inhib_dom"/>
</dbReference>
<dbReference type="GO" id="GO:0004857">
    <property type="term" value="F:enzyme inhibitor activity"/>
    <property type="evidence" value="ECO:0000318"/>
    <property type="project" value="GO_Central"/>
</dbReference>
<reference evidence="6" key="3">
    <citation type="submission" date="2020-06" db="EMBL/GenBank/DDBJ databases">
        <title>Helianthus annuus Genome sequencing and assembly Release 2.</title>
        <authorList>
            <person name="Gouzy J."/>
            <person name="Langlade N."/>
            <person name="Munos S."/>
        </authorList>
    </citation>
    <scope>NUCLEOTIDE SEQUENCE</scope>
    <source>
        <tissue evidence="6">Leaves</tissue>
    </source>
</reference>
<feature type="chain" id="PRO_5041059508" evidence="4">
    <location>
        <begin position="23"/>
        <end position="181"/>
    </location>
</feature>
<dbReference type="PANTHER" id="PTHR35357:SF17">
    <property type="entry name" value="PECTINESTERASE INHIBITOR 12"/>
    <property type="match status" value="1"/>
</dbReference>
<dbReference type="Proteomes" id="UP000215914">
    <property type="component" value="Chromosome 16"/>
</dbReference>
<dbReference type="NCBIfam" id="TIGR01614">
    <property type="entry name" value="PME_inhib"/>
    <property type="match status" value="1"/>
</dbReference>
<feature type="signal peptide" evidence="4">
    <location>
        <begin position="1"/>
        <end position="22"/>
    </location>
</feature>
<evidence type="ECO:0000256" key="1">
    <source>
        <dbReference type="ARBA" id="ARBA00022729"/>
    </source>
</evidence>
<dbReference type="SMART" id="SM00856">
    <property type="entry name" value="PMEI"/>
    <property type="match status" value="1"/>
</dbReference>
<dbReference type="FunFam" id="1.20.140.40:FF:000002">
    <property type="entry name" value="Putative invertase inhibitor"/>
    <property type="match status" value="1"/>
</dbReference>
<dbReference type="Pfam" id="PF04043">
    <property type="entry name" value="PMEI"/>
    <property type="match status" value="1"/>
</dbReference>
<gene>
    <name evidence="7" type="ORF">HannXRQ_Chr16g0522931</name>
    <name evidence="6" type="ORF">HanXRQr2_Chr16g0763201</name>
</gene>
<comment type="similarity">
    <text evidence="3">Belongs to the PMEI family.</text>
</comment>
<dbReference type="AlphaFoldDB" id="A0A251S1F0"/>
<feature type="domain" description="Pectinesterase inhibitor" evidence="5">
    <location>
        <begin position="21"/>
        <end position="172"/>
    </location>
</feature>
<evidence type="ECO:0000313" key="8">
    <source>
        <dbReference type="Proteomes" id="UP000215914"/>
    </source>
</evidence>
<sequence>MFSPLCSLPFILFTLFFLSIHAQTLIHGTCKVCSQQDPTVNYQFCTTSLEAASGSRHADVRGLGKISLRLTHTNVSDTRSHIKNLLKKKASSTQRMRLDDCFELYSNAVTDIKHAMKSYKSKHYEEVNVLISSVMDAATTCENGFKEKRNVVSPLTKRNNVTFELCGIGLSIIHILRVGTK</sequence>
<dbReference type="OMA" id="DKRIQMG"/>
<reference evidence="6 8" key="1">
    <citation type="journal article" date="2017" name="Nature">
        <title>The sunflower genome provides insights into oil metabolism, flowering and Asterid evolution.</title>
        <authorList>
            <person name="Badouin H."/>
            <person name="Gouzy J."/>
            <person name="Grassa C.J."/>
            <person name="Murat F."/>
            <person name="Staton S.E."/>
            <person name="Cottret L."/>
            <person name="Lelandais-Briere C."/>
            <person name="Owens G.L."/>
            <person name="Carrere S."/>
            <person name="Mayjonade B."/>
            <person name="Legrand L."/>
            <person name="Gill N."/>
            <person name="Kane N.C."/>
            <person name="Bowers J.E."/>
            <person name="Hubner S."/>
            <person name="Bellec A."/>
            <person name="Berard A."/>
            <person name="Berges H."/>
            <person name="Blanchet N."/>
            <person name="Boniface M.C."/>
            <person name="Brunel D."/>
            <person name="Catrice O."/>
            <person name="Chaidir N."/>
            <person name="Claudel C."/>
            <person name="Donnadieu C."/>
            <person name="Faraut T."/>
            <person name="Fievet G."/>
            <person name="Helmstetter N."/>
            <person name="King M."/>
            <person name="Knapp S.J."/>
            <person name="Lai Z."/>
            <person name="Le Paslier M.C."/>
            <person name="Lippi Y."/>
            <person name="Lorenzon L."/>
            <person name="Mandel J.R."/>
            <person name="Marage G."/>
            <person name="Marchand G."/>
            <person name="Marquand E."/>
            <person name="Bret-Mestries E."/>
            <person name="Morien E."/>
            <person name="Nambeesan S."/>
            <person name="Nguyen T."/>
            <person name="Pegot-Espagnet P."/>
            <person name="Pouilly N."/>
            <person name="Raftis F."/>
            <person name="Sallet E."/>
            <person name="Schiex T."/>
            <person name="Thomas J."/>
            <person name="Vandecasteele C."/>
            <person name="Vares D."/>
            <person name="Vear F."/>
            <person name="Vautrin S."/>
            <person name="Crespi M."/>
            <person name="Mangin B."/>
            <person name="Burke J.M."/>
            <person name="Salse J."/>
            <person name="Munos S."/>
            <person name="Vincourt P."/>
            <person name="Rieseberg L.H."/>
            <person name="Langlade N.B."/>
        </authorList>
    </citation>
    <scope>NUCLEOTIDE SEQUENCE [LARGE SCALE GENOMIC DNA]</scope>
    <source>
        <strain evidence="8">cv. SF193</strain>
        <tissue evidence="6">Leaves</tissue>
    </source>
</reference>
<organism evidence="7 8">
    <name type="scientific">Helianthus annuus</name>
    <name type="common">Common sunflower</name>
    <dbReference type="NCBI Taxonomy" id="4232"/>
    <lineage>
        <taxon>Eukaryota</taxon>
        <taxon>Viridiplantae</taxon>
        <taxon>Streptophyta</taxon>
        <taxon>Embryophyta</taxon>
        <taxon>Tracheophyta</taxon>
        <taxon>Spermatophyta</taxon>
        <taxon>Magnoliopsida</taxon>
        <taxon>eudicotyledons</taxon>
        <taxon>Gunneridae</taxon>
        <taxon>Pentapetalae</taxon>
        <taxon>asterids</taxon>
        <taxon>campanulids</taxon>
        <taxon>Asterales</taxon>
        <taxon>Asteraceae</taxon>
        <taxon>Asteroideae</taxon>
        <taxon>Heliantheae alliance</taxon>
        <taxon>Heliantheae</taxon>
        <taxon>Helianthus</taxon>
    </lineage>
</organism>
<accession>A0A251S1F0</accession>
<dbReference type="GO" id="GO:0009827">
    <property type="term" value="P:plant-type cell wall modification"/>
    <property type="evidence" value="ECO:0000318"/>
    <property type="project" value="GO_Central"/>
</dbReference>
<dbReference type="InterPro" id="IPR035513">
    <property type="entry name" value="Invertase/methylesterase_inhib"/>
</dbReference>
<dbReference type="EMBL" id="CM007905">
    <property type="protein sequence ID" value="OTF92535.1"/>
    <property type="molecule type" value="Genomic_DNA"/>
</dbReference>
<dbReference type="PANTHER" id="PTHR35357">
    <property type="entry name" value="OS02G0537100 PROTEIN"/>
    <property type="match status" value="1"/>
</dbReference>
<dbReference type="Gramene" id="mRNA:HanXRQr2_Chr16g0763201">
    <property type="protein sequence ID" value="CDS:HanXRQr2_Chr16g0763201.1"/>
    <property type="gene ID" value="HanXRQr2_Chr16g0763201"/>
</dbReference>
<dbReference type="FunCoup" id="A0A251S1F0">
    <property type="interactions" value="456"/>
</dbReference>
<keyword evidence="8" id="KW-1185">Reference proteome</keyword>
<keyword evidence="1 4" id="KW-0732">Signal</keyword>
<proteinExistence type="inferred from homology"/>
<dbReference type="Gene3D" id="1.20.140.40">
    <property type="entry name" value="Invertase/pectin methylesterase inhibitor family protein"/>
    <property type="match status" value="1"/>
</dbReference>
<dbReference type="CDD" id="cd15795">
    <property type="entry name" value="PMEI-Pla_a_1_like"/>
    <property type="match status" value="1"/>
</dbReference>
<dbReference type="GO" id="GO:0005576">
    <property type="term" value="C:extracellular region"/>
    <property type="evidence" value="ECO:0007669"/>
    <property type="project" value="UniProtKB-ARBA"/>
</dbReference>
<evidence type="ECO:0000256" key="3">
    <source>
        <dbReference type="ARBA" id="ARBA00038471"/>
    </source>
</evidence>
<reference evidence="7" key="2">
    <citation type="submission" date="2017-02" db="EMBL/GenBank/DDBJ databases">
        <title>Sunflower complete genome.</title>
        <authorList>
            <person name="Langlade N."/>
            <person name="Munos S."/>
        </authorList>
    </citation>
    <scope>NUCLEOTIDE SEQUENCE [LARGE SCALE GENOMIC DNA]</scope>
    <source>
        <tissue evidence="7">Leaves</tissue>
    </source>
</reference>